<evidence type="ECO:0000256" key="2">
    <source>
        <dbReference type="ARBA" id="ARBA00023125"/>
    </source>
</evidence>
<dbReference type="InterPro" id="IPR032783">
    <property type="entry name" value="AraC_lig"/>
</dbReference>
<evidence type="ECO:0000259" key="4">
    <source>
        <dbReference type="PROSITE" id="PS01124"/>
    </source>
</evidence>
<name>A0A1H1D810_9ACTN</name>
<dbReference type="OrthoDB" id="241790at2"/>
<organism evidence="5 6">
    <name type="scientific">Thermostaphylospora chromogena</name>
    <dbReference type="NCBI Taxonomy" id="35622"/>
    <lineage>
        <taxon>Bacteria</taxon>
        <taxon>Bacillati</taxon>
        <taxon>Actinomycetota</taxon>
        <taxon>Actinomycetes</taxon>
        <taxon>Streptosporangiales</taxon>
        <taxon>Thermomonosporaceae</taxon>
        <taxon>Thermostaphylospora</taxon>
    </lineage>
</organism>
<dbReference type="GO" id="GO:0003700">
    <property type="term" value="F:DNA-binding transcription factor activity"/>
    <property type="evidence" value="ECO:0007669"/>
    <property type="project" value="InterPro"/>
</dbReference>
<protein>
    <submittedName>
        <fullName evidence="5">AraC-type DNA-binding protein</fullName>
    </submittedName>
</protein>
<keyword evidence="2 5" id="KW-0238">DNA-binding</keyword>
<keyword evidence="6" id="KW-1185">Reference proteome</keyword>
<dbReference type="InterPro" id="IPR014710">
    <property type="entry name" value="RmlC-like_jellyroll"/>
</dbReference>
<dbReference type="InterPro" id="IPR011051">
    <property type="entry name" value="RmlC_Cupin_sf"/>
</dbReference>
<dbReference type="Pfam" id="PF12852">
    <property type="entry name" value="Cupin_6"/>
    <property type="match status" value="1"/>
</dbReference>
<dbReference type="Gene3D" id="1.10.10.60">
    <property type="entry name" value="Homeodomain-like"/>
    <property type="match status" value="2"/>
</dbReference>
<dbReference type="PANTHER" id="PTHR46796:SF13">
    <property type="entry name" value="HTH-TYPE TRANSCRIPTIONAL ACTIVATOR RHAS"/>
    <property type="match status" value="1"/>
</dbReference>
<dbReference type="InterPro" id="IPR009057">
    <property type="entry name" value="Homeodomain-like_sf"/>
</dbReference>
<dbReference type="RefSeq" id="WP_093258668.1">
    <property type="nucleotide sequence ID" value="NZ_FNKK01000002.1"/>
</dbReference>
<dbReference type="InterPro" id="IPR020449">
    <property type="entry name" value="Tscrpt_reg_AraC-type_HTH"/>
</dbReference>
<dbReference type="SUPFAM" id="SSF51182">
    <property type="entry name" value="RmlC-like cupins"/>
    <property type="match status" value="1"/>
</dbReference>
<evidence type="ECO:0000313" key="5">
    <source>
        <dbReference type="EMBL" id="SDQ72582.1"/>
    </source>
</evidence>
<dbReference type="GO" id="GO:0043565">
    <property type="term" value="F:sequence-specific DNA binding"/>
    <property type="evidence" value="ECO:0007669"/>
    <property type="project" value="InterPro"/>
</dbReference>
<dbReference type="SUPFAM" id="SSF46689">
    <property type="entry name" value="Homeodomain-like"/>
    <property type="match status" value="2"/>
</dbReference>
<dbReference type="InterPro" id="IPR018060">
    <property type="entry name" value="HTH_AraC"/>
</dbReference>
<dbReference type="InterPro" id="IPR050204">
    <property type="entry name" value="AraC_XylS_family_regulators"/>
</dbReference>
<evidence type="ECO:0000313" key="6">
    <source>
        <dbReference type="Proteomes" id="UP000217103"/>
    </source>
</evidence>
<dbReference type="EMBL" id="FNKK01000002">
    <property type="protein sequence ID" value="SDQ72582.1"/>
    <property type="molecule type" value="Genomic_DNA"/>
</dbReference>
<dbReference type="PANTHER" id="PTHR46796">
    <property type="entry name" value="HTH-TYPE TRANSCRIPTIONAL ACTIVATOR RHAS-RELATED"/>
    <property type="match status" value="1"/>
</dbReference>
<accession>A0A1H1D810</accession>
<dbReference type="Proteomes" id="UP000217103">
    <property type="component" value="Unassembled WGS sequence"/>
</dbReference>
<evidence type="ECO:0000256" key="1">
    <source>
        <dbReference type="ARBA" id="ARBA00023015"/>
    </source>
</evidence>
<dbReference type="SMART" id="SM00342">
    <property type="entry name" value="HTH_ARAC"/>
    <property type="match status" value="1"/>
</dbReference>
<dbReference type="PRINTS" id="PR00032">
    <property type="entry name" value="HTHARAC"/>
</dbReference>
<reference evidence="5 6" key="1">
    <citation type="submission" date="2016-10" db="EMBL/GenBank/DDBJ databases">
        <authorList>
            <person name="de Groot N.N."/>
        </authorList>
    </citation>
    <scope>NUCLEOTIDE SEQUENCE [LARGE SCALE GENOMIC DNA]</scope>
    <source>
        <strain evidence="5 6">DSM 43794</strain>
    </source>
</reference>
<keyword evidence="1" id="KW-0805">Transcription regulation</keyword>
<dbReference type="Gene3D" id="2.60.120.10">
    <property type="entry name" value="Jelly Rolls"/>
    <property type="match status" value="1"/>
</dbReference>
<dbReference type="AlphaFoldDB" id="A0A1H1D810"/>
<evidence type="ECO:0000256" key="3">
    <source>
        <dbReference type="ARBA" id="ARBA00023163"/>
    </source>
</evidence>
<keyword evidence="3" id="KW-0804">Transcription</keyword>
<dbReference type="Pfam" id="PF12833">
    <property type="entry name" value="HTH_18"/>
    <property type="match status" value="1"/>
</dbReference>
<proteinExistence type="predicted"/>
<gene>
    <name evidence="5" type="ORF">SAMN04489764_1867</name>
</gene>
<sequence length="315" mass="33585">MDVLSDVIMTMRTGRPHSGRGTRSAPWSRRLTASEGAGFHVVLRGGCRLVPERGEPVVLGPGDVAFLPHGTAHELTDAPAAPAAADGGRHGPETVLLCGAYLLDRSRAHPLLSELPEVIHLPASPGRGSPLRAAVDLLASELEERRAGADAAIPALLDTLLISILRTWYDEHADHGWAAALRDRGISAALRAIHDDPARGWTVAELGARAGLSRAAFARRFTALVGRPPLSYLTWWRLTLAARLLTDTDAPLAAIAKRVGYGSPYAFANAFKREYGLAPGRYRLARSLPARDGDPVAEAAGTRLTAAGRRAAVRR</sequence>
<dbReference type="PROSITE" id="PS01124">
    <property type="entry name" value="HTH_ARAC_FAMILY_2"/>
    <property type="match status" value="1"/>
</dbReference>
<feature type="domain" description="HTH araC/xylS-type" evidence="4">
    <location>
        <begin position="187"/>
        <end position="285"/>
    </location>
</feature>
<dbReference type="STRING" id="35622.SAMN04489764_1867"/>